<accession>A0A2K9HLH1</accession>
<dbReference type="AlphaFoldDB" id="A0A2K9HLH1"/>
<proteinExistence type="predicted"/>
<evidence type="ECO:0000313" key="3">
    <source>
        <dbReference type="EMBL" id="AUI71835.1"/>
    </source>
</evidence>
<feature type="region of interest" description="Disordered" evidence="1">
    <location>
        <begin position="70"/>
        <end position="93"/>
    </location>
</feature>
<reference evidence="3 4" key="1">
    <citation type="submission" date="2016-12" db="EMBL/GenBank/DDBJ databases">
        <title>The whole genome sequencing and assembly of Lactobacillus alimentarius DSM 20249T strain.</title>
        <authorList>
            <person name="Lee Y.-J."/>
            <person name="Yi H."/>
            <person name="Bahn Y.-S."/>
            <person name="Kim J.F."/>
            <person name="Lee D.-W."/>
        </authorList>
    </citation>
    <scope>NUCLEOTIDE SEQUENCE [LARGE SCALE GENOMIC DNA]</scope>
    <source>
        <strain evidence="3 4">DSM 20249</strain>
    </source>
</reference>
<feature type="transmembrane region" description="Helical" evidence="2">
    <location>
        <begin position="32"/>
        <end position="51"/>
    </location>
</feature>
<keyword evidence="2" id="KW-0812">Transmembrane</keyword>
<evidence type="ECO:0000313" key="4">
    <source>
        <dbReference type="Proteomes" id="UP000234653"/>
    </source>
</evidence>
<evidence type="ECO:0000256" key="1">
    <source>
        <dbReference type="SAM" id="MobiDB-lite"/>
    </source>
</evidence>
<keyword evidence="2" id="KW-1133">Transmembrane helix</keyword>
<sequence length="93" mass="10764">MKATKALWGLFLFIMSLFIIGGVLFSKEMLPYTIIFLVIAALILFGIYKFAGNIFNKTFDKTKDLIDSKNNNNGSLRAQYRREKQNNSNLRHR</sequence>
<dbReference type="RefSeq" id="WP_057738334.1">
    <property type="nucleotide sequence ID" value="NZ_AZDQ01000016.1"/>
</dbReference>
<evidence type="ECO:0000256" key="2">
    <source>
        <dbReference type="SAM" id="Phobius"/>
    </source>
</evidence>
<keyword evidence="2" id="KW-0472">Membrane</keyword>
<dbReference type="EMBL" id="CP018867">
    <property type="protein sequence ID" value="AUI71835.1"/>
    <property type="molecule type" value="Genomic_DNA"/>
</dbReference>
<protein>
    <submittedName>
        <fullName evidence="3">Uncharacterized protein</fullName>
    </submittedName>
</protein>
<dbReference type="Proteomes" id="UP000234653">
    <property type="component" value="Chromosome"/>
</dbReference>
<gene>
    <name evidence="3" type="ORF">LA20249_06440</name>
</gene>
<keyword evidence="4" id="KW-1185">Reference proteome</keyword>
<dbReference type="KEGG" id="lali:LA20249_06440"/>
<name>A0A2K9HLH1_9LACO</name>
<feature type="transmembrane region" description="Helical" evidence="2">
    <location>
        <begin position="7"/>
        <end position="26"/>
    </location>
</feature>
<organism evidence="3 4">
    <name type="scientific">Companilactobacillus alimentarius DSM 20249</name>
    <dbReference type="NCBI Taxonomy" id="1423720"/>
    <lineage>
        <taxon>Bacteria</taxon>
        <taxon>Bacillati</taxon>
        <taxon>Bacillota</taxon>
        <taxon>Bacilli</taxon>
        <taxon>Lactobacillales</taxon>
        <taxon>Lactobacillaceae</taxon>
        <taxon>Companilactobacillus</taxon>
    </lineage>
</organism>